<dbReference type="InterPro" id="IPR001806">
    <property type="entry name" value="Small_GTPase"/>
</dbReference>
<organism evidence="5 6">
    <name type="scientific">Dictyostelium purpureum</name>
    <name type="common">Slime mold</name>
    <dbReference type="NCBI Taxonomy" id="5786"/>
    <lineage>
        <taxon>Eukaryota</taxon>
        <taxon>Amoebozoa</taxon>
        <taxon>Evosea</taxon>
        <taxon>Eumycetozoa</taxon>
        <taxon>Dictyostelia</taxon>
        <taxon>Dictyosteliales</taxon>
        <taxon>Dictyosteliaceae</taxon>
        <taxon>Dictyostelium</taxon>
    </lineage>
</organism>
<dbReference type="GO" id="GO:0005886">
    <property type="term" value="C:plasma membrane"/>
    <property type="evidence" value="ECO:0000318"/>
    <property type="project" value="GO_Central"/>
</dbReference>
<feature type="region of interest" description="Disordered" evidence="3">
    <location>
        <begin position="146"/>
        <end position="171"/>
    </location>
</feature>
<dbReference type="PROSITE" id="PS50003">
    <property type="entry name" value="PH_DOMAIN"/>
    <property type="match status" value="1"/>
</dbReference>
<dbReference type="Pfam" id="PF00071">
    <property type="entry name" value="Ras"/>
    <property type="match status" value="2"/>
</dbReference>
<feature type="compositionally biased region" description="Polar residues" evidence="3">
    <location>
        <begin position="57"/>
        <end position="75"/>
    </location>
</feature>
<dbReference type="eggNOG" id="KOG0395">
    <property type="taxonomic scope" value="Eukaryota"/>
</dbReference>
<dbReference type="GO" id="GO:0007165">
    <property type="term" value="P:signal transduction"/>
    <property type="evidence" value="ECO:0007669"/>
    <property type="project" value="InterPro"/>
</dbReference>
<dbReference type="GO" id="GO:0005525">
    <property type="term" value="F:GTP binding"/>
    <property type="evidence" value="ECO:0000318"/>
    <property type="project" value="GO_Central"/>
</dbReference>
<dbReference type="InterPro" id="IPR005225">
    <property type="entry name" value="Small_GTP-bd"/>
</dbReference>
<dbReference type="Pfam" id="PF00169">
    <property type="entry name" value="PH"/>
    <property type="match status" value="1"/>
</dbReference>
<sequence>MATTKHTELENQTTKSKFGLINRTKSNSSLHISEIKNKFLSPTGPSNNNSNNSSYSEGQPSNNVGTAINPTSNQYLSPNSKTKPSSSSLSQPQPISSHHKTNSSSSLIVGGSNFQDIKASFSNLSSSYSHNSGLSGLISPRMHKFEQQQNNSPSSSSSTTPTPLSPNGNLKGRNVASIIAANGANLNKSLSNLQLQANGGLNSSTGSNSSINSSSSSLSNNNISISSSSNSIYGHQHQNSNGGQMSYMDLDNGSNGTIGEVANHLSYEHQTTSTTSKSISETIEIMVIGDELSNKARFISSFLNNGIGDDPTLDVSTKKSLAIQSGAYTVNINTTVGQEEFWGINDIFYRSSQGFIFVYNVNNRESFLSFLKFRDKIIHEKSTENILMTMVGLTSPLINSETGEESSIREVTTTEAKRMADLYSCSFVELSSFGLDCEHQIQSIVTDLLGRITNYQSNVNNSSDSSQQTLELLMLGDIFVGKTQIIQRLLGNNFSFAYKETTEWNKNVIQMTVNDVRYMIKMVDTCGLDIEETLNRERLVSSQGFVFVYSISSRESFLMIETLRKKLLAVKGDSKIPAVLIANKGDSLIRQVTFDEGSKMAQHLGGQFFEVSSFMSDDESILYPIQQLVMDVQKSSNNTVEMGEIKKKGYLFKEGKKLKSMSKYYFKVSKCTLSYCKNESNKSKFKNVQLSEQIQLAIPHSEKKDIWPFQVILDPVSKQSINLIATSEEERNSWIKAIKFNCYLEEIACNIIEDVVKNIVSEVAQQHLPNGQSLKRSDTIQQFQNSPSKPNINVNGLSQSTNSSPYHSHHYNHLSQSTSSMSPEKLQSVHLSSSNLSSSMSSYSSLSSSFSSSYSDSISSSPPSNGSEHQYPQSPQLKKSLFQRTTSFSKSKGGK</sequence>
<dbReference type="STRING" id="5786.F0Z6P7"/>
<feature type="region of interest" description="Disordered" evidence="3">
    <location>
        <begin position="772"/>
        <end position="828"/>
    </location>
</feature>
<dbReference type="PROSITE" id="PS51419">
    <property type="entry name" value="RAB"/>
    <property type="match status" value="1"/>
</dbReference>
<dbReference type="InParanoid" id="F0Z6P7"/>
<feature type="compositionally biased region" description="Low complexity" evidence="3">
    <location>
        <begin position="46"/>
        <end position="56"/>
    </location>
</feature>
<dbReference type="KEGG" id="dpp:DICPUDRAFT_96273"/>
<dbReference type="GO" id="GO:1905742">
    <property type="term" value="C:Ras guanyl-nucleotide exchange factor complex"/>
    <property type="evidence" value="ECO:0007669"/>
    <property type="project" value="EnsemblProtists"/>
</dbReference>
<dbReference type="SMART" id="SM00175">
    <property type="entry name" value="RAB"/>
    <property type="match status" value="1"/>
</dbReference>
<feature type="compositionally biased region" description="Polar residues" evidence="3">
    <location>
        <begin position="772"/>
        <end position="799"/>
    </location>
</feature>
<feature type="compositionally biased region" description="Low complexity" evidence="3">
    <location>
        <begin position="76"/>
        <end position="106"/>
    </location>
</feature>
<feature type="compositionally biased region" description="Polar residues" evidence="3">
    <location>
        <begin position="868"/>
        <end position="895"/>
    </location>
</feature>
<dbReference type="PROSITE" id="PS51421">
    <property type="entry name" value="RAS"/>
    <property type="match status" value="2"/>
</dbReference>
<dbReference type="VEuPathDB" id="AmoebaDB:DICPUDRAFT_96273"/>
<dbReference type="Gene3D" id="3.40.50.300">
    <property type="entry name" value="P-loop containing nucleotide triphosphate hydrolases"/>
    <property type="match status" value="2"/>
</dbReference>
<dbReference type="FunFam" id="2.30.29.30:FF:000945">
    <property type="entry name" value="Sca1 complex protein phr"/>
    <property type="match status" value="1"/>
</dbReference>
<evidence type="ECO:0000259" key="4">
    <source>
        <dbReference type="PROSITE" id="PS50003"/>
    </source>
</evidence>
<proteinExistence type="predicted"/>
<dbReference type="EMBL" id="GL870943">
    <property type="protein sequence ID" value="EGC40346.1"/>
    <property type="molecule type" value="Genomic_DNA"/>
</dbReference>
<dbReference type="GO" id="GO:0043327">
    <property type="term" value="P:chemotaxis to cAMP"/>
    <property type="evidence" value="ECO:0007669"/>
    <property type="project" value="EnsemblProtists"/>
</dbReference>
<evidence type="ECO:0000256" key="1">
    <source>
        <dbReference type="ARBA" id="ARBA00022741"/>
    </source>
</evidence>
<dbReference type="Proteomes" id="UP000001064">
    <property type="component" value="Unassembled WGS sequence"/>
</dbReference>
<feature type="domain" description="PH" evidence="4">
    <location>
        <begin position="644"/>
        <end position="743"/>
    </location>
</feature>
<keyword evidence="6" id="KW-1185">Reference proteome</keyword>
<reference evidence="6" key="1">
    <citation type="journal article" date="2011" name="Genome Biol.">
        <title>Comparative genomics of the social amoebae Dictyostelium discoideum and Dictyostelium purpureum.</title>
        <authorList>
            <consortium name="US DOE Joint Genome Institute (JGI-PGF)"/>
            <person name="Sucgang R."/>
            <person name="Kuo A."/>
            <person name="Tian X."/>
            <person name="Salerno W."/>
            <person name="Parikh A."/>
            <person name="Feasley C.L."/>
            <person name="Dalin E."/>
            <person name="Tu H."/>
            <person name="Huang E."/>
            <person name="Barry K."/>
            <person name="Lindquist E."/>
            <person name="Shapiro H."/>
            <person name="Bruce D."/>
            <person name="Schmutz J."/>
            <person name="Salamov A."/>
            <person name="Fey P."/>
            <person name="Gaudet P."/>
            <person name="Anjard C."/>
            <person name="Babu M.M."/>
            <person name="Basu S."/>
            <person name="Bushmanova Y."/>
            <person name="van der Wel H."/>
            <person name="Katoh-Kurasawa M."/>
            <person name="Dinh C."/>
            <person name="Coutinho P.M."/>
            <person name="Saito T."/>
            <person name="Elias M."/>
            <person name="Schaap P."/>
            <person name="Kay R.R."/>
            <person name="Henrissat B."/>
            <person name="Eichinger L."/>
            <person name="Rivero F."/>
            <person name="Putnam N.H."/>
            <person name="West C.M."/>
            <person name="Loomis W.F."/>
            <person name="Chisholm R.L."/>
            <person name="Shaulsky G."/>
            <person name="Strassmann J.E."/>
            <person name="Queller D.C."/>
            <person name="Kuspa A."/>
            <person name="Grigoriev I.V."/>
        </authorList>
    </citation>
    <scope>NUCLEOTIDE SEQUENCE [LARGE SCALE GENOMIC DNA]</scope>
    <source>
        <strain evidence="6">QSDP1</strain>
    </source>
</reference>
<dbReference type="InterPro" id="IPR011993">
    <property type="entry name" value="PH-like_dom_sf"/>
</dbReference>
<dbReference type="PANTHER" id="PTHR24070">
    <property type="entry name" value="RAS, DI-RAS, AND RHEB FAMILY MEMBERS OF SMALL GTPASE SUPERFAMILY"/>
    <property type="match status" value="1"/>
</dbReference>
<dbReference type="OrthoDB" id="18798at2759"/>
<dbReference type="NCBIfam" id="TIGR00231">
    <property type="entry name" value="small_GTP"/>
    <property type="match status" value="1"/>
</dbReference>
<feature type="region of interest" description="Disordered" evidence="3">
    <location>
        <begin position="1"/>
        <end position="22"/>
    </location>
</feature>
<name>F0Z6P7_DICPU</name>
<dbReference type="InterPro" id="IPR001849">
    <property type="entry name" value="PH_domain"/>
</dbReference>
<accession>F0Z6P7</accession>
<feature type="region of interest" description="Disordered" evidence="3">
    <location>
        <begin position="38"/>
        <end position="107"/>
    </location>
</feature>
<dbReference type="InterPro" id="IPR027417">
    <property type="entry name" value="P-loop_NTPase"/>
</dbReference>
<protein>
    <recommendedName>
        <fullName evidence="4">PH domain-containing protein</fullName>
    </recommendedName>
</protein>
<evidence type="ECO:0000313" key="5">
    <source>
        <dbReference type="EMBL" id="EGC40346.1"/>
    </source>
</evidence>
<dbReference type="FunCoup" id="F0Z6P7">
    <property type="interactions" value="35"/>
</dbReference>
<keyword evidence="2" id="KW-0342">GTP-binding</keyword>
<dbReference type="RefSeq" id="XP_003283097.1">
    <property type="nucleotide sequence ID" value="XM_003283049.1"/>
</dbReference>
<evidence type="ECO:0000256" key="2">
    <source>
        <dbReference type="ARBA" id="ARBA00023134"/>
    </source>
</evidence>
<dbReference type="FunFam" id="3.40.50.300:FF:005636">
    <property type="entry name" value="Sca1 complex protein phr"/>
    <property type="match status" value="1"/>
</dbReference>
<dbReference type="AlphaFoldDB" id="F0Z6P7"/>
<dbReference type="GO" id="GO:0019003">
    <property type="term" value="F:GDP binding"/>
    <property type="evidence" value="ECO:0000318"/>
    <property type="project" value="GO_Central"/>
</dbReference>
<dbReference type="InterPro" id="IPR020849">
    <property type="entry name" value="Small_GTPase_Ras-type"/>
</dbReference>
<evidence type="ECO:0000313" key="6">
    <source>
        <dbReference type="Proteomes" id="UP000001064"/>
    </source>
</evidence>
<dbReference type="GO" id="GO:0003924">
    <property type="term" value="F:GTPase activity"/>
    <property type="evidence" value="ECO:0000318"/>
    <property type="project" value="GO_Central"/>
</dbReference>
<feature type="region of interest" description="Disordered" evidence="3">
    <location>
        <begin position="200"/>
        <end position="220"/>
    </location>
</feature>
<dbReference type="GeneID" id="10503530"/>
<dbReference type="Gene3D" id="2.30.29.30">
    <property type="entry name" value="Pleckstrin-homology domain (PH domain)/Phosphotyrosine-binding domain (PTB)"/>
    <property type="match status" value="1"/>
</dbReference>
<feature type="compositionally biased region" description="Low complexity" evidence="3">
    <location>
        <begin position="147"/>
        <end position="167"/>
    </location>
</feature>
<dbReference type="SMART" id="SM00233">
    <property type="entry name" value="PH"/>
    <property type="match status" value="1"/>
</dbReference>
<keyword evidence="1" id="KW-0547">Nucleotide-binding</keyword>
<dbReference type="CDD" id="cd00821">
    <property type="entry name" value="PH"/>
    <property type="match status" value="1"/>
</dbReference>
<dbReference type="SUPFAM" id="SSF50729">
    <property type="entry name" value="PH domain-like"/>
    <property type="match status" value="1"/>
</dbReference>
<dbReference type="OMA" id="QGFIFVY"/>
<gene>
    <name evidence="5" type="ORF">DICPUDRAFT_96273</name>
</gene>
<feature type="compositionally biased region" description="Low complexity" evidence="3">
    <location>
        <begin position="842"/>
        <end position="867"/>
    </location>
</feature>
<evidence type="ECO:0000256" key="3">
    <source>
        <dbReference type="SAM" id="MobiDB-lite"/>
    </source>
</evidence>
<feature type="region of interest" description="Disordered" evidence="3">
    <location>
        <begin position="842"/>
        <end position="895"/>
    </location>
</feature>
<dbReference type="SMART" id="SM00173">
    <property type="entry name" value="RAS"/>
    <property type="match status" value="1"/>
</dbReference>
<dbReference type="SUPFAM" id="SSF52540">
    <property type="entry name" value="P-loop containing nucleoside triphosphate hydrolases"/>
    <property type="match status" value="2"/>
</dbReference>